<feature type="transmembrane region" description="Helical" evidence="9">
    <location>
        <begin position="167"/>
        <end position="185"/>
    </location>
</feature>
<name>A0A0L6CFX0_9MICO</name>
<dbReference type="EMBL" id="LAIR01000002">
    <property type="protein sequence ID" value="KNX36428.1"/>
    <property type="molecule type" value="Genomic_DNA"/>
</dbReference>
<feature type="transmembrane region" description="Helical" evidence="9">
    <location>
        <begin position="197"/>
        <end position="215"/>
    </location>
</feature>
<evidence type="ECO:0000256" key="7">
    <source>
        <dbReference type="ARBA" id="ARBA00023315"/>
    </source>
</evidence>
<dbReference type="PATRIC" id="fig|1631356.3.peg.640"/>
<evidence type="ECO:0000256" key="1">
    <source>
        <dbReference type="ARBA" id="ARBA00004651"/>
    </source>
</evidence>
<proteinExistence type="predicted"/>
<dbReference type="InterPro" id="IPR050879">
    <property type="entry name" value="Acyltransferase_3"/>
</dbReference>
<keyword evidence="13" id="KW-1185">Reference proteome</keyword>
<evidence type="ECO:0008006" key="14">
    <source>
        <dbReference type="Google" id="ProtNLM"/>
    </source>
</evidence>
<evidence type="ECO:0000313" key="12">
    <source>
        <dbReference type="EMBL" id="KNX36428.1"/>
    </source>
</evidence>
<organism evidence="12 13">
    <name type="scientific">Luteipulveratus halotolerans</name>
    <dbReference type="NCBI Taxonomy" id="1631356"/>
    <lineage>
        <taxon>Bacteria</taxon>
        <taxon>Bacillati</taxon>
        <taxon>Actinomycetota</taxon>
        <taxon>Actinomycetes</taxon>
        <taxon>Micrococcales</taxon>
        <taxon>Dermacoccaceae</taxon>
        <taxon>Luteipulveratus</taxon>
    </lineage>
</organism>
<dbReference type="RefSeq" id="WP_050668682.1">
    <property type="nucleotide sequence ID" value="NZ_LAIR01000002.1"/>
</dbReference>
<keyword evidence="3" id="KW-0808">Transferase</keyword>
<dbReference type="Gene3D" id="3.40.50.1110">
    <property type="entry name" value="SGNH hydrolase"/>
    <property type="match status" value="1"/>
</dbReference>
<accession>A0A0L6CFX0</accession>
<feature type="transmembrane region" description="Helical" evidence="9">
    <location>
        <begin position="54"/>
        <end position="74"/>
    </location>
</feature>
<evidence type="ECO:0000256" key="9">
    <source>
        <dbReference type="SAM" id="Phobius"/>
    </source>
</evidence>
<feature type="transmembrane region" description="Helical" evidence="9">
    <location>
        <begin position="95"/>
        <end position="114"/>
    </location>
</feature>
<evidence type="ECO:0000256" key="4">
    <source>
        <dbReference type="ARBA" id="ARBA00022692"/>
    </source>
</evidence>
<evidence type="ECO:0000256" key="3">
    <source>
        <dbReference type="ARBA" id="ARBA00022679"/>
    </source>
</evidence>
<comment type="subcellular location">
    <subcellularLocation>
        <location evidence="1">Cell membrane</location>
        <topology evidence="1">Multi-pass membrane protein</topology>
    </subcellularLocation>
</comment>
<feature type="transmembrane region" description="Helical" evidence="9">
    <location>
        <begin position="258"/>
        <end position="276"/>
    </location>
</feature>
<dbReference type="PANTHER" id="PTHR23028:SF53">
    <property type="entry name" value="ACYL_TRANSF_3 DOMAIN-CONTAINING PROTEIN"/>
    <property type="match status" value="1"/>
</dbReference>
<dbReference type="InterPro" id="IPR043968">
    <property type="entry name" value="SGNH"/>
</dbReference>
<sequence length="717" mass="78342">MASDLGTEPRRSARNPEPQPKRSAQRGDIQGMRAVAVLLVVLSHAHIAGFTGGYVGVDVFFVISGFLITGILAREVRRSGRVSILDFYARRARRILPAASVALVAIAVAAAFVYTTGNLRLVLKDVVWAAFFGENINLARAGTDYFSTSSFVSPVQHFWSLAVEEQFYLAWPALIAALVLLARRGRSADGEHTRETVVRWSAAVIAVLVVLSFIWSVWRTGAEPQMAYYSTFTRGWELGIGALLALCAGWVSRRPAPLKLVATWVGLAAIVLAGTQYDDATPFPGHHAALPVLGAALVLAGGIDGPRWGARVLLDTRPMRFVGDISYSLYLWHWPLLILPPAYLGHPVSLRGRLVLIAAAIVLAWLSYRFVETPFRSVGSQRRSRALVLWPVAVALVLVSALGVRAGDSWLQGSKATEQAASFDRAAAQQQGADSYVRDVRQAAALSRDGADLPGTLHPALTDLFDDVSRAPGQCMALAVPKVSHPLCSGGDASSSRTVAVIGDSHMGVWYDVLNAYAKDKGLRLVPFTKASCLPIDQLQWYYGKPYPECSTYRDWVVGQIAKLEPAYIVMSGSAFQTMADPQTQRPPSAARGTQLFEQGVDRWLQRLEAASPQSKRQIISDGNLLPKDAGACLGSRTSTMATCAKPHNALVEDRNAAWQRAARRHDTQFVDMTPYFCDERTCPVVVRDIVVYRDRDHITTTYAEHLAPVLRSRLAW</sequence>
<reference evidence="13" key="1">
    <citation type="submission" date="2015-03" db="EMBL/GenBank/DDBJ databases">
        <title>Luteipulveratus halotolerans sp. nov., a novel actinobacterium (Dermacoccaceae) from Sarawak, Malaysia.</title>
        <authorList>
            <person name="Juboi H."/>
            <person name="Basik A."/>
            <person name="Shamsul S.S."/>
            <person name="Arnold P."/>
            <person name="Schmitt E.K."/>
            <person name="Sanglier J.-J."/>
            <person name="Yeo T."/>
        </authorList>
    </citation>
    <scope>NUCLEOTIDE SEQUENCE [LARGE SCALE GENOMIC DNA]</scope>
    <source>
        <strain evidence="13">C296001</strain>
    </source>
</reference>
<keyword evidence="4 9" id="KW-0812">Transmembrane</keyword>
<feature type="region of interest" description="Disordered" evidence="8">
    <location>
        <begin position="1"/>
        <end position="26"/>
    </location>
</feature>
<feature type="transmembrane region" description="Helical" evidence="9">
    <location>
        <begin position="31"/>
        <end position="48"/>
    </location>
</feature>
<dbReference type="AlphaFoldDB" id="A0A0L6CFX0"/>
<feature type="transmembrane region" description="Helical" evidence="9">
    <location>
        <begin position="350"/>
        <end position="368"/>
    </location>
</feature>
<feature type="domain" description="SGNH" evidence="11">
    <location>
        <begin position="484"/>
        <end position="712"/>
    </location>
</feature>
<dbReference type="SUPFAM" id="SSF52266">
    <property type="entry name" value="SGNH hydrolase"/>
    <property type="match status" value="1"/>
</dbReference>
<keyword evidence="2" id="KW-1003">Cell membrane</keyword>
<feature type="transmembrane region" description="Helical" evidence="9">
    <location>
        <begin position="288"/>
        <end position="306"/>
    </location>
</feature>
<dbReference type="InterPro" id="IPR002656">
    <property type="entry name" value="Acyl_transf_3_dom"/>
</dbReference>
<keyword evidence="5 9" id="KW-1133">Transmembrane helix</keyword>
<dbReference type="GO" id="GO:0005886">
    <property type="term" value="C:plasma membrane"/>
    <property type="evidence" value="ECO:0007669"/>
    <property type="project" value="UniProtKB-SubCell"/>
</dbReference>
<comment type="caution">
    <text evidence="12">The sequence shown here is derived from an EMBL/GenBank/DDBJ whole genome shotgun (WGS) entry which is preliminary data.</text>
</comment>
<evidence type="ECO:0000256" key="8">
    <source>
        <dbReference type="SAM" id="MobiDB-lite"/>
    </source>
</evidence>
<dbReference type="PANTHER" id="PTHR23028">
    <property type="entry name" value="ACETYLTRANSFERASE"/>
    <property type="match status" value="1"/>
</dbReference>
<feature type="transmembrane region" description="Helical" evidence="9">
    <location>
        <begin position="388"/>
        <end position="407"/>
    </location>
</feature>
<keyword evidence="7" id="KW-0012">Acyltransferase</keyword>
<dbReference type="GO" id="GO:0009103">
    <property type="term" value="P:lipopolysaccharide biosynthetic process"/>
    <property type="evidence" value="ECO:0007669"/>
    <property type="project" value="TreeGrafter"/>
</dbReference>
<evidence type="ECO:0000259" key="11">
    <source>
        <dbReference type="Pfam" id="PF19040"/>
    </source>
</evidence>
<gene>
    <name evidence="12" type="ORF">VV01_03545</name>
</gene>
<feature type="transmembrane region" description="Helical" evidence="9">
    <location>
        <begin position="235"/>
        <end position="251"/>
    </location>
</feature>
<feature type="transmembrane region" description="Helical" evidence="9">
    <location>
        <begin position="327"/>
        <end position="344"/>
    </location>
</feature>
<protein>
    <recommendedName>
        <fullName evidence="14">Acyltransferase</fullName>
    </recommendedName>
</protein>
<keyword evidence="6 9" id="KW-0472">Membrane</keyword>
<evidence type="ECO:0000256" key="5">
    <source>
        <dbReference type="ARBA" id="ARBA00022989"/>
    </source>
</evidence>
<dbReference type="Proteomes" id="UP000037397">
    <property type="component" value="Unassembled WGS sequence"/>
</dbReference>
<evidence type="ECO:0000256" key="6">
    <source>
        <dbReference type="ARBA" id="ARBA00023136"/>
    </source>
</evidence>
<feature type="domain" description="Acyltransferase 3" evidence="10">
    <location>
        <begin position="28"/>
        <end position="368"/>
    </location>
</feature>
<dbReference type="STRING" id="1631356.VV01_03545"/>
<dbReference type="Pfam" id="PF01757">
    <property type="entry name" value="Acyl_transf_3"/>
    <property type="match status" value="1"/>
</dbReference>
<dbReference type="InterPro" id="IPR036514">
    <property type="entry name" value="SGNH_hydro_sf"/>
</dbReference>
<evidence type="ECO:0000259" key="10">
    <source>
        <dbReference type="Pfam" id="PF01757"/>
    </source>
</evidence>
<evidence type="ECO:0000313" key="13">
    <source>
        <dbReference type="Proteomes" id="UP000037397"/>
    </source>
</evidence>
<dbReference type="Pfam" id="PF19040">
    <property type="entry name" value="SGNH"/>
    <property type="match status" value="1"/>
</dbReference>
<evidence type="ECO:0000256" key="2">
    <source>
        <dbReference type="ARBA" id="ARBA00022475"/>
    </source>
</evidence>
<dbReference type="GO" id="GO:0016747">
    <property type="term" value="F:acyltransferase activity, transferring groups other than amino-acyl groups"/>
    <property type="evidence" value="ECO:0007669"/>
    <property type="project" value="InterPro"/>
</dbReference>